<dbReference type="Proteomes" id="UP001592528">
    <property type="component" value="Unassembled WGS sequence"/>
</dbReference>
<dbReference type="InterPro" id="IPR011990">
    <property type="entry name" value="TPR-like_helical_dom_sf"/>
</dbReference>
<name>A0ABV6USX0_9ACTN</name>
<dbReference type="Pfam" id="PF25000">
    <property type="entry name" value="DUF7779"/>
    <property type="match status" value="1"/>
</dbReference>
<dbReference type="SUPFAM" id="SSF52540">
    <property type="entry name" value="P-loop containing nucleoside triphosphate hydrolases"/>
    <property type="match status" value="1"/>
</dbReference>
<dbReference type="SUPFAM" id="SSF48452">
    <property type="entry name" value="TPR-like"/>
    <property type="match status" value="2"/>
</dbReference>
<protein>
    <submittedName>
        <fullName evidence="3">Tetratricopeptide repeat protein</fullName>
    </submittedName>
</protein>
<dbReference type="InterPro" id="IPR027417">
    <property type="entry name" value="P-loop_NTPase"/>
</dbReference>
<dbReference type="PANTHER" id="PTHR46082:SF6">
    <property type="entry name" value="AAA+ ATPASE DOMAIN-CONTAINING PROTEIN-RELATED"/>
    <property type="match status" value="1"/>
</dbReference>
<sequence length="860" mass="92084">MSVSDTASATAIAGGVAVTGYVHNLTLVQLERQPVSFPYQVGVLPRPAAYFQFREEVAQLERMVAGGGTAVVGPVLSGMGGVGKTQLAAHFARRAWDTDSLDLLVWVTAGTRAAIVDAYAGVAGAVLGSVPADREQAAQQFLAWLQPKRASGPCRWLMVLDDVADPQDIKGLWPPDSPLGRTLITTRRRDDSLLRGRSIVRVELFTQAQAVTYLSEALATGGRGHSTAELAGLAADLGYLPLALSQAAAYLVDAALDVGIYRDLLADQARRLPNLLPRGGQLPDDQTLTVAAAWTLSLNRADLLHPQNLARAMLDLVAMLDPNGIPERILTSKPARDFLAFQRRAAATDSSGSISEVSADDAVAALRALDRLGLIDHTPATPHRAVRVHQLIQRSARDRMDSAYRSLLARTAADALIDSWPGIERDTDLAQGFRANSQVLTDHSGELLWQFGAHHLLFRTGHSLGESGQPSAAVAYHQHMMEIGARTLGQDHRDVLACRHFLALWQGQAGDASGTVAAYEHLLSDQTRVLGASDLDTISTRNNLAWWRGRSGDAAGATASFKALLAEVLDTLGPTHPAAFKARHNFGYWQAHAGDVAGAVTTYEALLSDQVQALGPDDPDTMNTRNCLACSRGSAGDPSAAVRSLKVLLDDRLRVLGPNHRLTLVTRHNLARFSGESGDAAGAFAAFGPIVADRQRVLGPDHPHTLNARSELLRWQAEVGDPAGAAAGYQELLLDRLRVQGPDHPDTLTTRHSLAQRCGEAGDSTNAARSLEGVLADRLRILGPDHPQSLTTRSELIRWQAGAAGPGNTVNAYEELLADRLRALGPDHKDTLATRNDLAQWRGTAEDTNGAATDTELDWG</sequence>
<dbReference type="InterPro" id="IPR053137">
    <property type="entry name" value="NLR-like"/>
</dbReference>
<dbReference type="EMBL" id="JBHEZZ010000015">
    <property type="protein sequence ID" value="MFC1404560.1"/>
    <property type="molecule type" value="Genomic_DNA"/>
</dbReference>
<feature type="domain" description="DUF7779" evidence="2">
    <location>
        <begin position="309"/>
        <end position="403"/>
    </location>
</feature>
<organism evidence="3 4">
    <name type="scientific">Streptacidiphilus cavernicola</name>
    <dbReference type="NCBI Taxonomy" id="3342716"/>
    <lineage>
        <taxon>Bacteria</taxon>
        <taxon>Bacillati</taxon>
        <taxon>Actinomycetota</taxon>
        <taxon>Actinomycetes</taxon>
        <taxon>Kitasatosporales</taxon>
        <taxon>Streptomycetaceae</taxon>
        <taxon>Streptacidiphilus</taxon>
    </lineage>
</organism>
<proteinExistence type="predicted"/>
<comment type="caution">
    <text evidence="3">The sequence shown here is derived from an EMBL/GenBank/DDBJ whole genome shotgun (WGS) entry which is preliminary data.</text>
</comment>
<gene>
    <name evidence="3" type="ORF">ACEZDJ_24995</name>
</gene>
<evidence type="ECO:0000259" key="2">
    <source>
        <dbReference type="Pfam" id="PF25000"/>
    </source>
</evidence>
<dbReference type="Pfam" id="PF00931">
    <property type="entry name" value="NB-ARC"/>
    <property type="match status" value="1"/>
</dbReference>
<keyword evidence="4" id="KW-1185">Reference proteome</keyword>
<evidence type="ECO:0000259" key="1">
    <source>
        <dbReference type="Pfam" id="PF00931"/>
    </source>
</evidence>
<evidence type="ECO:0000313" key="4">
    <source>
        <dbReference type="Proteomes" id="UP001592528"/>
    </source>
</evidence>
<accession>A0ABV6USX0</accession>
<dbReference type="InterPro" id="IPR056681">
    <property type="entry name" value="DUF7779"/>
</dbReference>
<evidence type="ECO:0000313" key="3">
    <source>
        <dbReference type="EMBL" id="MFC1404560.1"/>
    </source>
</evidence>
<dbReference type="Gene3D" id="3.40.50.300">
    <property type="entry name" value="P-loop containing nucleotide triphosphate hydrolases"/>
    <property type="match status" value="1"/>
</dbReference>
<dbReference type="PANTHER" id="PTHR46082">
    <property type="entry name" value="ATP/GTP-BINDING PROTEIN-RELATED"/>
    <property type="match status" value="1"/>
</dbReference>
<dbReference type="Pfam" id="PF13374">
    <property type="entry name" value="TPR_10"/>
    <property type="match status" value="3"/>
</dbReference>
<dbReference type="RefSeq" id="WP_232242130.1">
    <property type="nucleotide sequence ID" value="NZ_JBHEZZ010000015.1"/>
</dbReference>
<feature type="domain" description="NB-ARC" evidence="1">
    <location>
        <begin position="76"/>
        <end position="211"/>
    </location>
</feature>
<dbReference type="InterPro" id="IPR002182">
    <property type="entry name" value="NB-ARC"/>
</dbReference>
<reference evidence="3 4" key="1">
    <citation type="submission" date="2024-09" db="EMBL/GenBank/DDBJ databases">
        <authorList>
            <person name="Lee S.D."/>
        </authorList>
    </citation>
    <scope>NUCLEOTIDE SEQUENCE [LARGE SCALE GENOMIC DNA]</scope>
    <source>
        <strain evidence="3 4">N1-5</strain>
    </source>
</reference>
<dbReference type="Gene3D" id="1.25.40.10">
    <property type="entry name" value="Tetratricopeptide repeat domain"/>
    <property type="match status" value="2"/>
</dbReference>